<dbReference type="SUPFAM" id="SSF46785">
    <property type="entry name" value="Winged helix' DNA-binding domain"/>
    <property type="match status" value="1"/>
</dbReference>
<dbReference type="PANTHER" id="PTHR33164:SF106">
    <property type="entry name" value="TRANSCRIPTIONAL REGULATORY PROTEIN"/>
    <property type="match status" value="1"/>
</dbReference>
<evidence type="ECO:0000313" key="2">
    <source>
        <dbReference type="EMBL" id="KTR53894.1"/>
    </source>
</evidence>
<dbReference type="EMBL" id="LDRC01000009">
    <property type="protein sequence ID" value="KTR53894.1"/>
    <property type="molecule type" value="Genomic_DNA"/>
</dbReference>
<dbReference type="Pfam" id="PF12802">
    <property type="entry name" value="MarR_2"/>
    <property type="match status" value="1"/>
</dbReference>
<sequence>MPDVDPLETAWDEDEVAVMHRLRDWAVAFDELNRHLGTWVGLSPTDANALGQVLWAERAGTPLSPAQLARQIGMTSGATSVLVDRLETAGHVTRHRESTDRRRVTLRTTETARVANEAFLGFAGREVAGALRASDADEVRSALAFLDRMTTAATAANARLSGHERGGRG</sequence>
<dbReference type="RefSeq" id="WP_058748752.1">
    <property type="nucleotide sequence ID" value="NZ_LDRC01000009.1"/>
</dbReference>
<comment type="caution">
    <text evidence="2">The sequence shown here is derived from an EMBL/GenBank/DDBJ whole genome shotgun (WGS) entry which is preliminary data.</text>
</comment>
<dbReference type="SMART" id="SM00347">
    <property type="entry name" value="HTH_MARR"/>
    <property type="match status" value="1"/>
</dbReference>
<dbReference type="InterPro" id="IPR000835">
    <property type="entry name" value="HTH_MarR-typ"/>
</dbReference>
<protein>
    <submittedName>
        <fullName evidence="2">Regulatory protein MarR</fullName>
    </submittedName>
</protein>
<dbReference type="Gene3D" id="1.10.10.10">
    <property type="entry name" value="Winged helix-like DNA-binding domain superfamily/Winged helix DNA-binding domain"/>
    <property type="match status" value="1"/>
</dbReference>
<organism evidence="2 3">
    <name type="scientific">Curtobacterium oceanosedimentum</name>
    <dbReference type="NCBI Taxonomy" id="465820"/>
    <lineage>
        <taxon>Bacteria</taxon>
        <taxon>Bacillati</taxon>
        <taxon>Actinomycetota</taxon>
        <taxon>Actinomycetes</taxon>
        <taxon>Micrococcales</taxon>
        <taxon>Microbacteriaceae</taxon>
        <taxon>Curtobacterium</taxon>
    </lineage>
</organism>
<dbReference type="PROSITE" id="PS50995">
    <property type="entry name" value="HTH_MARR_2"/>
    <property type="match status" value="1"/>
</dbReference>
<gene>
    <name evidence="2" type="ORF">NS359_01780</name>
</gene>
<proteinExistence type="predicted"/>
<dbReference type="GO" id="GO:0006950">
    <property type="term" value="P:response to stress"/>
    <property type="evidence" value="ECO:0007669"/>
    <property type="project" value="TreeGrafter"/>
</dbReference>
<dbReference type="AlphaFoldDB" id="A0A147DU01"/>
<evidence type="ECO:0000259" key="1">
    <source>
        <dbReference type="PROSITE" id="PS50995"/>
    </source>
</evidence>
<accession>A0A147DU01</accession>
<evidence type="ECO:0000313" key="3">
    <source>
        <dbReference type="Proteomes" id="UP000072763"/>
    </source>
</evidence>
<dbReference type="Proteomes" id="UP000072763">
    <property type="component" value="Unassembled WGS sequence"/>
</dbReference>
<dbReference type="PANTHER" id="PTHR33164">
    <property type="entry name" value="TRANSCRIPTIONAL REGULATOR, MARR FAMILY"/>
    <property type="match status" value="1"/>
</dbReference>
<dbReference type="InterPro" id="IPR036390">
    <property type="entry name" value="WH_DNA-bd_sf"/>
</dbReference>
<dbReference type="GO" id="GO:0003700">
    <property type="term" value="F:DNA-binding transcription factor activity"/>
    <property type="evidence" value="ECO:0007669"/>
    <property type="project" value="InterPro"/>
</dbReference>
<name>A0A147DU01_9MICO</name>
<dbReference type="PRINTS" id="PR00598">
    <property type="entry name" value="HTHMARR"/>
</dbReference>
<dbReference type="STRING" id="465820.NS263_04795"/>
<dbReference type="PATRIC" id="fig|465820.4.peg.3308"/>
<reference evidence="2 3" key="1">
    <citation type="journal article" date="2016" name="Front. Microbiol.">
        <title>Genomic Resource of Rice Seed Associated Bacteria.</title>
        <authorList>
            <person name="Midha S."/>
            <person name="Bansal K."/>
            <person name="Sharma S."/>
            <person name="Kumar N."/>
            <person name="Patil P.P."/>
            <person name="Chaudhry V."/>
            <person name="Patil P.B."/>
        </authorList>
    </citation>
    <scope>NUCLEOTIDE SEQUENCE [LARGE SCALE GENOMIC DNA]</scope>
    <source>
        <strain evidence="2 3">NS359</strain>
    </source>
</reference>
<feature type="domain" description="HTH marR-type" evidence="1">
    <location>
        <begin position="15"/>
        <end position="151"/>
    </location>
</feature>
<dbReference type="InterPro" id="IPR036388">
    <property type="entry name" value="WH-like_DNA-bd_sf"/>
</dbReference>
<dbReference type="InterPro" id="IPR039422">
    <property type="entry name" value="MarR/SlyA-like"/>
</dbReference>
<dbReference type="OrthoDB" id="162531at2"/>